<evidence type="ECO:0000259" key="8">
    <source>
        <dbReference type="PROSITE" id="PS50893"/>
    </source>
</evidence>
<keyword evidence="6 7" id="KW-0472">Membrane</keyword>
<dbReference type="Gene3D" id="3.40.50.300">
    <property type="entry name" value="P-loop containing nucleotide triphosphate hydrolases"/>
    <property type="match status" value="1"/>
</dbReference>
<dbReference type="SMART" id="SM00382">
    <property type="entry name" value="AAA"/>
    <property type="match status" value="1"/>
</dbReference>
<evidence type="ECO:0000256" key="3">
    <source>
        <dbReference type="ARBA" id="ARBA00022741"/>
    </source>
</evidence>
<dbReference type="InterPro" id="IPR027417">
    <property type="entry name" value="P-loop_NTPase"/>
</dbReference>
<evidence type="ECO:0000256" key="7">
    <source>
        <dbReference type="SAM" id="Phobius"/>
    </source>
</evidence>
<evidence type="ECO:0000313" key="10">
    <source>
        <dbReference type="EMBL" id="ABP53990.1"/>
    </source>
</evidence>
<dbReference type="InterPro" id="IPR011527">
    <property type="entry name" value="ABC1_TM_dom"/>
</dbReference>
<dbReference type="PANTHER" id="PTHR43394">
    <property type="entry name" value="ATP-DEPENDENT PERMEASE MDL1, MITOCHONDRIAL"/>
    <property type="match status" value="1"/>
</dbReference>
<feature type="transmembrane region" description="Helical" evidence="7">
    <location>
        <begin position="37"/>
        <end position="60"/>
    </location>
</feature>
<keyword evidence="2 7" id="KW-0812">Transmembrane</keyword>
<dbReference type="HOGENOM" id="CLU_000604_84_5_11"/>
<evidence type="ECO:0000256" key="6">
    <source>
        <dbReference type="ARBA" id="ARBA00023136"/>
    </source>
</evidence>
<gene>
    <name evidence="10" type="ordered locus">Strop_1524</name>
</gene>
<evidence type="ECO:0000256" key="2">
    <source>
        <dbReference type="ARBA" id="ARBA00022692"/>
    </source>
</evidence>
<dbReference type="GO" id="GO:0005524">
    <property type="term" value="F:ATP binding"/>
    <property type="evidence" value="ECO:0007669"/>
    <property type="project" value="UniProtKB-KW"/>
</dbReference>
<dbReference type="PROSITE" id="PS00211">
    <property type="entry name" value="ABC_TRANSPORTER_1"/>
    <property type="match status" value="1"/>
</dbReference>
<dbReference type="AlphaFoldDB" id="A4X540"/>
<dbReference type="GO" id="GO:0005886">
    <property type="term" value="C:plasma membrane"/>
    <property type="evidence" value="ECO:0007669"/>
    <property type="project" value="UniProtKB-SubCell"/>
</dbReference>
<evidence type="ECO:0000256" key="1">
    <source>
        <dbReference type="ARBA" id="ARBA00004651"/>
    </source>
</evidence>
<dbReference type="Gene3D" id="1.20.1560.10">
    <property type="entry name" value="ABC transporter type 1, transmembrane domain"/>
    <property type="match status" value="1"/>
</dbReference>
<evidence type="ECO:0000256" key="5">
    <source>
        <dbReference type="ARBA" id="ARBA00022989"/>
    </source>
</evidence>
<feature type="domain" description="ABC transporter" evidence="8">
    <location>
        <begin position="285"/>
        <end position="534"/>
    </location>
</feature>
<dbReference type="PROSITE" id="PS50893">
    <property type="entry name" value="ABC_TRANSPORTER_2"/>
    <property type="match status" value="1"/>
</dbReference>
<feature type="transmembrane region" description="Helical" evidence="7">
    <location>
        <begin position="150"/>
        <end position="178"/>
    </location>
</feature>
<dbReference type="GO" id="GO:0015421">
    <property type="term" value="F:ABC-type oligopeptide transporter activity"/>
    <property type="evidence" value="ECO:0007669"/>
    <property type="project" value="TreeGrafter"/>
</dbReference>
<dbReference type="PATRIC" id="fig|369723.5.peg.1556"/>
<dbReference type="KEGG" id="stp:Strop_1524"/>
<comment type="subcellular location">
    <subcellularLocation>
        <location evidence="1">Cell membrane</location>
        <topology evidence="1">Multi-pass membrane protein</topology>
    </subcellularLocation>
</comment>
<dbReference type="SUPFAM" id="SSF90123">
    <property type="entry name" value="ABC transporter transmembrane region"/>
    <property type="match status" value="1"/>
</dbReference>
<dbReference type="Pfam" id="PF00664">
    <property type="entry name" value="ABC_membrane"/>
    <property type="match status" value="1"/>
</dbReference>
<reference evidence="11" key="1">
    <citation type="journal article" date="2007" name="Proc. Natl. Acad. Sci. U.S.A.">
        <title>Genome sequencing reveals complex secondary metabolome in the marine actinomycete Salinispora tropica.</title>
        <authorList>
            <person name="Udwary D.W."/>
            <person name="Zeigler L."/>
            <person name="Asolkar R.N."/>
            <person name="Singan V."/>
            <person name="Lapidus A."/>
            <person name="Fenical W."/>
            <person name="Jensen P.R."/>
            <person name="Moore B.S."/>
        </authorList>
    </citation>
    <scope>NUCLEOTIDE SEQUENCE [LARGE SCALE GENOMIC DNA]</scope>
    <source>
        <strain evidence="11">ATCC BAA-916 / DSM 44818 / CNB-440</strain>
    </source>
</reference>
<keyword evidence="11" id="KW-1185">Reference proteome</keyword>
<dbReference type="Proteomes" id="UP000000235">
    <property type="component" value="Chromosome"/>
</dbReference>
<dbReference type="InterPro" id="IPR017871">
    <property type="entry name" value="ABC_transporter-like_CS"/>
</dbReference>
<feature type="transmembrane region" description="Helical" evidence="7">
    <location>
        <begin position="184"/>
        <end position="203"/>
    </location>
</feature>
<dbReference type="Pfam" id="PF00005">
    <property type="entry name" value="ABC_tran"/>
    <property type="match status" value="1"/>
</dbReference>
<dbReference type="InterPro" id="IPR003593">
    <property type="entry name" value="AAA+_ATPase"/>
</dbReference>
<protein>
    <submittedName>
        <fullName evidence="10">ABC transporter related</fullName>
    </submittedName>
</protein>
<sequence length="542" mass="58226">MFRFFENAADPFGVDEPADAPQRVLPYLISEFRPLRFILAAGLLATVVSAGVELWLIAYAGRLVDTLAGADSAALWQTHGMELFVVGALILFVRPLLALFNEGLDDIAFRPNARTRALWRAHRRVSRQPVGWFREDLSGRIATRVREGSAAAAMATYTVVHTLAFVFTYIVGSVWLLGSVDPRLVLPLAVWILLYAGLMTYVVPRYRAASEHHQDADSAVTGLLVDSYANVDTLALLDVPAAADRAVFAAERRARLRIERLEVTMNVGMVCLSGILMVGLIGYGILLWQAGAAPIGMVAATLALTFRITAMAEWLLDGVSALFGCLGTLRRALRTIAQPPVVTDRPNAGALAVRGGAIRITNVSHHYGTGSGGLDGLSLEIAAGEKVRDNIGLAAAGEESIVAAARQAVAHDFITVLSDQGGRTGYHAHVGERGVKLSGGQRQRIALARAIHKDAPILILDEATSALDSEVEAAIQDTMDKVMAGCTVIAVAHRLSTIARMDRIVVLDQGRIVEDGTHAELLRHNGRYAALWARQAGGFLGR</sequence>
<dbReference type="InterPro" id="IPR036640">
    <property type="entry name" value="ABC1_TM_sf"/>
</dbReference>
<organism evidence="10 11">
    <name type="scientific">Salinispora tropica (strain ATCC BAA-916 / DSM 44818 / JCM 13857 / NBRC 105044 / CNB-440)</name>
    <dbReference type="NCBI Taxonomy" id="369723"/>
    <lineage>
        <taxon>Bacteria</taxon>
        <taxon>Bacillati</taxon>
        <taxon>Actinomycetota</taxon>
        <taxon>Actinomycetes</taxon>
        <taxon>Micromonosporales</taxon>
        <taxon>Micromonosporaceae</taxon>
        <taxon>Salinispora</taxon>
    </lineage>
</organism>
<name>A4X540_SALTO</name>
<evidence type="ECO:0000313" key="11">
    <source>
        <dbReference type="Proteomes" id="UP000000235"/>
    </source>
</evidence>
<dbReference type="EMBL" id="CP000667">
    <property type="protein sequence ID" value="ABP53990.1"/>
    <property type="molecule type" value="Genomic_DNA"/>
</dbReference>
<dbReference type="InterPro" id="IPR039421">
    <property type="entry name" value="Type_1_exporter"/>
</dbReference>
<dbReference type="STRING" id="369723.Strop_1524"/>
<accession>A4X540</accession>
<dbReference type="InterPro" id="IPR003439">
    <property type="entry name" value="ABC_transporter-like_ATP-bd"/>
</dbReference>
<evidence type="ECO:0000259" key="9">
    <source>
        <dbReference type="PROSITE" id="PS50929"/>
    </source>
</evidence>
<feature type="transmembrane region" description="Helical" evidence="7">
    <location>
        <begin position="80"/>
        <end position="100"/>
    </location>
</feature>
<dbReference type="GO" id="GO:0016887">
    <property type="term" value="F:ATP hydrolysis activity"/>
    <property type="evidence" value="ECO:0007669"/>
    <property type="project" value="InterPro"/>
</dbReference>
<dbReference type="RefSeq" id="WP_011905422.1">
    <property type="nucleotide sequence ID" value="NC_009380.1"/>
</dbReference>
<dbReference type="eggNOG" id="COG1132">
    <property type="taxonomic scope" value="Bacteria"/>
</dbReference>
<feature type="domain" description="ABC transmembrane type-1" evidence="9">
    <location>
        <begin position="40"/>
        <end position="322"/>
    </location>
</feature>
<keyword evidence="5 7" id="KW-1133">Transmembrane helix</keyword>
<proteinExistence type="predicted"/>
<dbReference type="PANTHER" id="PTHR43394:SF1">
    <property type="entry name" value="ATP-BINDING CASSETTE SUB-FAMILY B MEMBER 10, MITOCHONDRIAL"/>
    <property type="match status" value="1"/>
</dbReference>
<feature type="transmembrane region" description="Helical" evidence="7">
    <location>
        <begin position="263"/>
        <end position="286"/>
    </location>
</feature>
<evidence type="ECO:0000256" key="4">
    <source>
        <dbReference type="ARBA" id="ARBA00022840"/>
    </source>
</evidence>
<dbReference type="SUPFAM" id="SSF52540">
    <property type="entry name" value="P-loop containing nucleoside triphosphate hydrolases"/>
    <property type="match status" value="1"/>
</dbReference>
<dbReference type="PROSITE" id="PS50929">
    <property type="entry name" value="ABC_TM1F"/>
    <property type="match status" value="1"/>
</dbReference>
<keyword evidence="4" id="KW-0067">ATP-binding</keyword>
<keyword evidence="3" id="KW-0547">Nucleotide-binding</keyword>